<dbReference type="GO" id="GO:0061343">
    <property type="term" value="P:cell adhesion involved in heart morphogenesis"/>
    <property type="evidence" value="ECO:0007669"/>
    <property type="project" value="TreeGrafter"/>
</dbReference>
<dbReference type="Gene3D" id="3.60.10.10">
    <property type="entry name" value="Endonuclease/exonuclease/phosphatase"/>
    <property type="match status" value="1"/>
</dbReference>
<dbReference type="OrthoDB" id="426210at2759"/>
<protein>
    <recommendedName>
        <fullName evidence="1">Endonuclease/exonuclease/phosphatase domain-containing protein</fullName>
    </recommendedName>
</protein>
<proteinExistence type="predicted"/>
<comment type="caution">
    <text evidence="2">The sequence shown here is derived from an EMBL/GenBank/DDBJ whole genome shotgun (WGS) entry which is preliminary data.</text>
</comment>
<dbReference type="InterPro" id="IPR036691">
    <property type="entry name" value="Endo/exonu/phosph_ase_sf"/>
</dbReference>
<accession>A0A8K0KPS2</accession>
<dbReference type="AlphaFoldDB" id="A0A8K0KPS2"/>
<dbReference type="EMBL" id="KZ309564">
    <property type="protein sequence ID" value="KAG8239229.1"/>
    <property type="molecule type" value="Genomic_DNA"/>
</dbReference>
<dbReference type="GO" id="GO:0031012">
    <property type="term" value="C:extracellular matrix"/>
    <property type="evidence" value="ECO:0007669"/>
    <property type="project" value="TreeGrafter"/>
</dbReference>
<dbReference type="InterPro" id="IPR005135">
    <property type="entry name" value="Endo/exonuclease/phosphatase"/>
</dbReference>
<evidence type="ECO:0000259" key="1">
    <source>
        <dbReference type="Pfam" id="PF03372"/>
    </source>
</evidence>
<dbReference type="PANTHER" id="PTHR33395:SF22">
    <property type="entry name" value="REVERSE TRANSCRIPTASE DOMAIN-CONTAINING PROTEIN"/>
    <property type="match status" value="1"/>
</dbReference>
<dbReference type="Pfam" id="PF03372">
    <property type="entry name" value="Exo_endo_phos"/>
    <property type="match status" value="1"/>
</dbReference>
<dbReference type="Proteomes" id="UP000792457">
    <property type="component" value="Unassembled WGS sequence"/>
</dbReference>
<dbReference type="PANTHER" id="PTHR33395">
    <property type="entry name" value="TRANSCRIPTASE, PUTATIVE-RELATED-RELATED"/>
    <property type="match status" value="1"/>
</dbReference>
<dbReference type="GO" id="GO:0007508">
    <property type="term" value="P:larval heart development"/>
    <property type="evidence" value="ECO:0007669"/>
    <property type="project" value="TreeGrafter"/>
</dbReference>
<sequence>MTFYYQNVRGLRSKISQLCVGITNLDCDVFVLTETNLSDDILDMELRLDNYSIYRKDRSVHTSAKKCGGGVLIAVNKRHKSSCLVSNTQEIEQQSPLDIYKTYCDSVEVLLSGCSDTSDVIICGDFNLPGVNWNGEVLTDNSLVRPSAQIVSDMFSYLQLRQRNFCYNSHCELLDLVFSSSEIEVQKAEDAIFSVEGYHPVLIFDLNFTKCMDDLSLNCEVLDLKNCDNDRVSYLLSEINWDSVFNGLDVEQKFGKFVEIVNGVISECTPVKRIGDSRFPRWYNTKLIRLLARKRKLHYQYKKFKSRYFYDEFCVIRSICRREARVCYDNFVERVQSSIPADMRLFWNYVNSLRGSNRLPETMFYKSSKGNVPHEIVNLFASYFSNNYNPCSPSHHEFFFTNDVQLPNISITLQDVRGRLRSLNSNKGPGSDGIPPSVL</sequence>
<keyword evidence="3" id="KW-1185">Reference proteome</keyword>
<feature type="non-terminal residue" evidence="2">
    <location>
        <position position="439"/>
    </location>
</feature>
<reference evidence="2" key="1">
    <citation type="submission" date="2013-04" db="EMBL/GenBank/DDBJ databases">
        <authorList>
            <person name="Qu J."/>
            <person name="Murali S.C."/>
            <person name="Bandaranaike D."/>
            <person name="Bellair M."/>
            <person name="Blankenburg K."/>
            <person name="Chao H."/>
            <person name="Dinh H."/>
            <person name="Doddapaneni H."/>
            <person name="Downs B."/>
            <person name="Dugan-Rocha S."/>
            <person name="Elkadiri S."/>
            <person name="Gnanaolivu R.D."/>
            <person name="Hernandez B."/>
            <person name="Javaid M."/>
            <person name="Jayaseelan J.C."/>
            <person name="Lee S."/>
            <person name="Li M."/>
            <person name="Ming W."/>
            <person name="Munidasa M."/>
            <person name="Muniz J."/>
            <person name="Nguyen L."/>
            <person name="Ongeri F."/>
            <person name="Osuji N."/>
            <person name="Pu L.-L."/>
            <person name="Puazo M."/>
            <person name="Qu C."/>
            <person name="Quiroz J."/>
            <person name="Raj R."/>
            <person name="Weissenberger G."/>
            <person name="Xin Y."/>
            <person name="Zou X."/>
            <person name="Han Y."/>
            <person name="Richards S."/>
            <person name="Worley K."/>
            <person name="Muzny D."/>
            <person name="Gibbs R."/>
        </authorList>
    </citation>
    <scope>NUCLEOTIDE SEQUENCE</scope>
    <source>
        <strain evidence="2">Sampled in the wild</strain>
    </source>
</reference>
<dbReference type="SUPFAM" id="SSF56219">
    <property type="entry name" value="DNase I-like"/>
    <property type="match status" value="1"/>
</dbReference>
<evidence type="ECO:0000313" key="3">
    <source>
        <dbReference type="Proteomes" id="UP000792457"/>
    </source>
</evidence>
<organism evidence="2 3">
    <name type="scientific">Ladona fulva</name>
    <name type="common">Scarce chaser dragonfly</name>
    <name type="synonym">Libellula fulva</name>
    <dbReference type="NCBI Taxonomy" id="123851"/>
    <lineage>
        <taxon>Eukaryota</taxon>
        <taxon>Metazoa</taxon>
        <taxon>Ecdysozoa</taxon>
        <taxon>Arthropoda</taxon>
        <taxon>Hexapoda</taxon>
        <taxon>Insecta</taxon>
        <taxon>Pterygota</taxon>
        <taxon>Palaeoptera</taxon>
        <taxon>Odonata</taxon>
        <taxon>Epiprocta</taxon>
        <taxon>Anisoptera</taxon>
        <taxon>Libelluloidea</taxon>
        <taxon>Libellulidae</taxon>
        <taxon>Ladona</taxon>
    </lineage>
</organism>
<feature type="domain" description="Endonuclease/exonuclease/phosphatase" evidence="1">
    <location>
        <begin position="7"/>
        <end position="188"/>
    </location>
</feature>
<gene>
    <name evidence="2" type="ORF">J437_LFUL018827</name>
</gene>
<reference evidence="2" key="2">
    <citation type="submission" date="2017-10" db="EMBL/GenBank/DDBJ databases">
        <title>Ladona fulva Genome sequencing and assembly.</title>
        <authorList>
            <person name="Murali S."/>
            <person name="Richards S."/>
            <person name="Bandaranaike D."/>
            <person name="Bellair M."/>
            <person name="Blankenburg K."/>
            <person name="Chao H."/>
            <person name="Dinh H."/>
            <person name="Doddapaneni H."/>
            <person name="Dugan-Rocha S."/>
            <person name="Elkadiri S."/>
            <person name="Gnanaolivu R."/>
            <person name="Hernandez B."/>
            <person name="Skinner E."/>
            <person name="Javaid M."/>
            <person name="Lee S."/>
            <person name="Li M."/>
            <person name="Ming W."/>
            <person name="Munidasa M."/>
            <person name="Muniz J."/>
            <person name="Nguyen L."/>
            <person name="Hughes D."/>
            <person name="Osuji N."/>
            <person name="Pu L.-L."/>
            <person name="Puazo M."/>
            <person name="Qu C."/>
            <person name="Quiroz J."/>
            <person name="Raj R."/>
            <person name="Weissenberger G."/>
            <person name="Xin Y."/>
            <person name="Zou X."/>
            <person name="Han Y."/>
            <person name="Worley K."/>
            <person name="Muzny D."/>
            <person name="Gibbs R."/>
        </authorList>
    </citation>
    <scope>NUCLEOTIDE SEQUENCE</scope>
    <source>
        <strain evidence="2">Sampled in the wild</strain>
    </source>
</reference>
<dbReference type="GO" id="GO:0003824">
    <property type="term" value="F:catalytic activity"/>
    <property type="evidence" value="ECO:0007669"/>
    <property type="project" value="InterPro"/>
</dbReference>
<evidence type="ECO:0000313" key="2">
    <source>
        <dbReference type="EMBL" id="KAG8239229.1"/>
    </source>
</evidence>
<name>A0A8K0KPS2_LADFU</name>